<feature type="domain" description="HTH merR-type" evidence="1">
    <location>
        <begin position="1"/>
        <end position="69"/>
    </location>
</feature>
<dbReference type="SUPFAM" id="SSF46955">
    <property type="entry name" value="Putative DNA-binding domain"/>
    <property type="match status" value="1"/>
</dbReference>
<proteinExistence type="predicted"/>
<keyword evidence="3" id="KW-1185">Reference proteome</keyword>
<comment type="caution">
    <text evidence="2">The sequence shown here is derived from an EMBL/GenBank/DDBJ whole genome shotgun (WGS) entry which is preliminary data.</text>
</comment>
<dbReference type="Proteomes" id="UP001597383">
    <property type="component" value="Unassembled WGS sequence"/>
</dbReference>
<dbReference type="InterPro" id="IPR000551">
    <property type="entry name" value="MerR-type_HTH_dom"/>
</dbReference>
<dbReference type="InterPro" id="IPR009061">
    <property type="entry name" value="DNA-bd_dom_put_sf"/>
</dbReference>
<accession>A0ABW4VTP2</accession>
<gene>
    <name evidence="2" type="ORF">ACFSJF_01880</name>
</gene>
<evidence type="ECO:0000313" key="2">
    <source>
        <dbReference type="EMBL" id="MFD2043059.1"/>
    </source>
</evidence>
<dbReference type="Gene3D" id="1.10.1660.10">
    <property type="match status" value="1"/>
</dbReference>
<evidence type="ECO:0000259" key="1">
    <source>
        <dbReference type="Pfam" id="PF13411"/>
    </source>
</evidence>
<dbReference type="Pfam" id="PF13411">
    <property type="entry name" value="MerR_1"/>
    <property type="match status" value="1"/>
</dbReference>
<evidence type="ECO:0000313" key="3">
    <source>
        <dbReference type="Proteomes" id="UP001597383"/>
    </source>
</evidence>
<reference evidence="3" key="1">
    <citation type="journal article" date="2019" name="Int. J. Syst. Evol. Microbiol.">
        <title>The Global Catalogue of Microorganisms (GCM) 10K type strain sequencing project: providing services to taxonomists for standard genome sequencing and annotation.</title>
        <authorList>
            <consortium name="The Broad Institute Genomics Platform"/>
            <consortium name="The Broad Institute Genome Sequencing Center for Infectious Disease"/>
            <person name="Wu L."/>
            <person name="Ma J."/>
        </authorList>
    </citation>
    <scope>NUCLEOTIDE SEQUENCE [LARGE SCALE GENOMIC DNA]</scope>
    <source>
        <strain evidence="3">R28</strain>
    </source>
</reference>
<protein>
    <submittedName>
        <fullName evidence="2">MerR family transcriptional regulator</fullName>
    </submittedName>
</protein>
<organism evidence="2 3">
    <name type="scientific">Ornithinibacillus salinisoli</name>
    <dbReference type="NCBI Taxonomy" id="1848459"/>
    <lineage>
        <taxon>Bacteria</taxon>
        <taxon>Bacillati</taxon>
        <taxon>Bacillota</taxon>
        <taxon>Bacilli</taxon>
        <taxon>Bacillales</taxon>
        <taxon>Bacillaceae</taxon>
        <taxon>Ornithinibacillus</taxon>
    </lineage>
</organism>
<dbReference type="EMBL" id="JBHUHQ010000002">
    <property type="protein sequence ID" value="MFD2043059.1"/>
    <property type="molecule type" value="Genomic_DNA"/>
</dbReference>
<sequence>MSFQQLSEATSVPETTVQRYVQKFDAYFCYEIRNRGKKFHPESIRLLQIIISLYQTDYDTEEIKEHLSKKVFFNSILT</sequence>
<name>A0ABW4VTP2_9BACI</name>
<dbReference type="RefSeq" id="WP_377554870.1">
    <property type="nucleotide sequence ID" value="NZ_JBHUMI010000003.1"/>
</dbReference>